<proteinExistence type="predicted"/>
<evidence type="ECO:0000256" key="1">
    <source>
        <dbReference type="SAM" id="MobiDB-lite"/>
    </source>
</evidence>
<reference evidence="2 3" key="1">
    <citation type="journal article" date="2015" name="Genome Announc.">
        <title>Draft Genome Sequence of the Terrestrial Cyanobacterium Scytonema millei VB511283, Isolated from Eastern India.</title>
        <authorList>
            <person name="Sen D."/>
            <person name="Chandrababunaidu M.M."/>
            <person name="Singh D."/>
            <person name="Sanghi N."/>
            <person name="Ghorai A."/>
            <person name="Mishra G.P."/>
            <person name="Madduluri M."/>
            <person name="Adhikary S.P."/>
            <person name="Tripathy S."/>
        </authorList>
    </citation>
    <scope>NUCLEOTIDE SEQUENCE [LARGE SCALE GENOMIC DNA]</scope>
    <source>
        <strain evidence="2 3">VB511283</strain>
    </source>
</reference>
<sequence length="373" mass="42214">MTDIPYSQIQAVPVQQQVNQSLNYAATRANQLGIELGPELRAELAAPTTYYPGEEQNANPGFYENTTWANIQPQQRQAKPVDTRPQPEIAYENYLAEKHQAEQPQEQAKQVQGQNAKLVAASLEYGWETPSFQAYLDSDDDAYLSMRLSPQQIQLANEVWGLDEDTAKAYIYHHKLTAEDLALIETSFTGKTSSLSVAAPPPPRLEPKSKTVDDDDGSDDDDSSYAPDSNTAGNTAGVGDYDSVAALDDVNHMRRTYFSQANDAEWSAILNDCIDEFESLPQQEREAYDNPAGIWALHQRVSYRRQQQAQAQQKRQQGALKKQTQSFNNTALTRDGRLRQSWIDRLSPQQYEQQADRIYQWYRAGKVDRNAYY</sequence>
<evidence type="ECO:0000313" key="2">
    <source>
        <dbReference type="EMBL" id="NHC33794.1"/>
    </source>
</evidence>
<protein>
    <submittedName>
        <fullName evidence="2">Uncharacterized protein</fullName>
    </submittedName>
</protein>
<name>A0A9X5I3P8_9CYAN</name>
<dbReference type="Proteomes" id="UP000031532">
    <property type="component" value="Unassembled WGS sequence"/>
</dbReference>
<keyword evidence="3" id="KW-1185">Reference proteome</keyword>
<accession>A0A9X5I3P8</accession>
<evidence type="ECO:0000313" key="3">
    <source>
        <dbReference type="Proteomes" id="UP000031532"/>
    </source>
</evidence>
<comment type="caution">
    <text evidence="2">The sequence shown here is derived from an EMBL/GenBank/DDBJ whole genome shotgun (WGS) entry which is preliminary data.</text>
</comment>
<feature type="region of interest" description="Disordered" evidence="1">
    <location>
        <begin position="192"/>
        <end position="239"/>
    </location>
</feature>
<feature type="compositionally biased region" description="Acidic residues" evidence="1">
    <location>
        <begin position="213"/>
        <end position="223"/>
    </location>
</feature>
<organism evidence="2 3">
    <name type="scientific">Scytonema millei VB511283</name>
    <dbReference type="NCBI Taxonomy" id="1245923"/>
    <lineage>
        <taxon>Bacteria</taxon>
        <taxon>Bacillati</taxon>
        <taxon>Cyanobacteriota</taxon>
        <taxon>Cyanophyceae</taxon>
        <taxon>Nostocales</taxon>
        <taxon>Scytonemataceae</taxon>
        <taxon>Scytonema</taxon>
    </lineage>
</organism>
<gene>
    <name evidence="2" type="ORF">QH73_0003805</name>
</gene>
<dbReference type="RefSeq" id="WP_039715291.1">
    <property type="nucleotide sequence ID" value="NZ_JTJC03000001.1"/>
</dbReference>
<dbReference type="EMBL" id="JTJC03000001">
    <property type="protein sequence ID" value="NHC33794.1"/>
    <property type="molecule type" value="Genomic_DNA"/>
</dbReference>
<dbReference type="AlphaFoldDB" id="A0A9X5I3P8"/>